<evidence type="ECO:0000256" key="1">
    <source>
        <dbReference type="SAM" id="Phobius"/>
    </source>
</evidence>
<dbReference type="KEGG" id="tml:GSTUM_00008883001"/>
<dbReference type="RefSeq" id="XP_002840389.1">
    <property type="nucleotide sequence ID" value="XM_002840343.1"/>
</dbReference>
<organism evidence="2 3">
    <name type="scientific">Tuber melanosporum (strain Mel28)</name>
    <name type="common">Perigord black truffle</name>
    <dbReference type="NCBI Taxonomy" id="656061"/>
    <lineage>
        <taxon>Eukaryota</taxon>
        <taxon>Fungi</taxon>
        <taxon>Dikarya</taxon>
        <taxon>Ascomycota</taxon>
        <taxon>Pezizomycotina</taxon>
        <taxon>Pezizomycetes</taxon>
        <taxon>Pezizales</taxon>
        <taxon>Tuberaceae</taxon>
        <taxon>Tuber</taxon>
    </lineage>
</organism>
<protein>
    <submittedName>
        <fullName evidence="2">(Perigord truffle) hypothetical protein</fullName>
    </submittedName>
</protein>
<gene>
    <name evidence="2" type="ORF">GSTUM_00008883001</name>
</gene>
<keyword evidence="1" id="KW-0472">Membrane</keyword>
<accession>D5GJ87</accession>
<dbReference type="InParanoid" id="D5GJ87"/>
<feature type="transmembrane region" description="Helical" evidence="1">
    <location>
        <begin position="32"/>
        <end position="51"/>
    </location>
</feature>
<dbReference type="Proteomes" id="UP000006911">
    <property type="component" value="Unassembled WGS sequence"/>
</dbReference>
<sequence>MYYKVSFYPSQHSFVMVLLAIGVPSYSSSPFSFSFCSFPCIFFLVSFSILLKRYTDCFFLQRVLLLLYRQLGFSSILSICLSFLSRFTFFHSSHLFLGR</sequence>
<reference evidence="2 3" key="1">
    <citation type="journal article" date="2010" name="Nature">
        <title>Perigord black truffle genome uncovers evolutionary origins and mechanisms of symbiosis.</title>
        <authorList>
            <person name="Martin F."/>
            <person name="Kohler A."/>
            <person name="Murat C."/>
            <person name="Balestrini R."/>
            <person name="Coutinho P.M."/>
            <person name="Jaillon O."/>
            <person name="Montanini B."/>
            <person name="Morin E."/>
            <person name="Noel B."/>
            <person name="Percudani R."/>
            <person name="Porcel B."/>
            <person name="Rubini A."/>
            <person name="Amicucci A."/>
            <person name="Amselem J."/>
            <person name="Anthouard V."/>
            <person name="Arcioni S."/>
            <person name="Artiguenave F."/>
            <person name="Aury J.M."/>
            <person name="Ballario P."/>
            <person name="Bolchi A."/>
            <person name="Brenna A."/>
            <person name="Brun A."/>
            <person name="Buee M."/>
            <person name="Cantarel B."/>
            <person name="Chevalier G."/>
            <person name="Couloux A."/>
            <person name="Da Silva C."/>
            <person name="Denoeud F."/>
            <person name="Duplessis S."/>
            <person name="Ghignone S."/>
            <person name="Hilselberger B."/>
            <person name="Iotti M."/>
            <person name="Marcais B."/>
            <person name="Mello A."/>
            <person name="Miranda M."/>
            <person name="Pacioni G."/>
            <person name="Quesneville H."/>
            <person name="Riccioni C."/>
            <person name="Ruotolo R."/>
            <person name="Splivallo R."/>
            <person name="Stocchi V."/>
            <person name="Tisserant E."/>
            <person name="Viscomi A.R."/>
            <person name="Zambonelli A."/>
            <person name="Zampieri E."/>
            <person name="Henrissat B."/>
            <person name="Lebrun M.H."/>
            <person name="Paolocci F."/>
            <person name="Bonfante P."/>
            <person name="Ottonello S."/>
            <person name="Wincker P."/>
        </authorList>
    </citation>
    <scope>NUCLEOTIDE SEQUENCE [LARGE SCALE GENOMIC DNA]</scope>
    <source>
        <strain evidence="2 3">Mel28</strain>
    </source>
</reference>
<evidence type="ECO:0000313" key="2">
    <source>
        <dbReference type="EMBL" id="CAZ84580.1"/>
    </source>
</evidence>
<dbReference type="GeneID" id="9185948"/>
<keyword evidence="3" id="KW-1185">Reference proteome</keyword>
<evidence type="ECO:0000313" key="3">
    <source>
        <dbReference type="Proteomes" id="UP000006911"/>
    </source>
</evidence>
<keyword evidence="1" id="KW-0812">Transmembrane</keyword>
<feature type="transmembrane region" description="Helical" evidence="1">
    <location>
        <begin position="63"/>
        <end position="84"/>
    </location>
</feature>
<proteinExistence type="predicted"/>
<dbReference type="EMBL" id="FN430329">
    <property type="protein sequence ID" value="CAZ84580.1"/>
    <property type="molecule type" value="Genomic_DNA"/>
</dbReference>
<dbReference type="AlphaFoldDB" id="D5GJ87"/>
<name>D5GJ87_TUBMM</name>
<dbReference type="HOGENOM" id="CLU_2322055_0_0_1"/>
<keyword evidence="1" id="KW-1133">Transmembrane helix</keyword>